<feature type="binding site" evidence="12">
    <location>
        <position position="80"/>
    </location>
    <ligand>
        <name>Na(+)</name>
        <dbReference type="ChEBI" id="CHEBI:29101"/>
        <note>structural</note>
    </ligand>
</feature>
<feature type="transmembrane region" description="Helical" evidence="12">
    <location>
        <begin position="66"/>
        <end position="86"/>
    </location>
</feature>
<evidence type="ECO:0000256" key="9">
    <source>
        <dbReference type="ARBA" id="ARBA00023303"/>
    </source>
</evidence>
<keyword evidence="4 12" id="KW-0812">Transmembrane</keyword>
<dbReference type="Proteomes" id="UP000545386">
    <property type="component" value="Unassembled WGS sequence"/>
</dbReference>
<dbReference type="EMBL" id="JACJUU010000013">
    <property type="protein sequence ID" value="MBC2770832.1"/>
    <property type="molecule type" value="Genomic_DNA"/>
</dbReference>
<comment type="catalytic activity">
    <reaction evidence="11">
        <text>fluoride(in) = fluoride(out)</text>
        <dbReference type="Rhea" id="RHEA:76159"/>
        <dbReference type="ChEBI" id="CHEBI:17051"/>
    </reaction>
    <physiologicalReaction direction="left-to-right" evidence="11">
        <dbReference type="Rhea" id="RHEA:76160"/>
    </physiologicalReaction>
</comment>
<evidence type="ECO:0000256" key="7">
    <source>
        <dbReference type="ARBA" id="ARBA00023065"/>
    </source>
</evidence>
<organism evidence="13 14">
    <name type="scientific">Pusillimonas minor</name>
    <dbReference type="NCBI Taxonomy" id="2697024"/>
    <lineage>
        <taxon>Bacteria</taxon>
        <taxon>Pseudomonadati</taxon>
        <taxon>Pseudomonadota</taxon>
        <taxon>Betaproteobacteria</taxon>
        <taxon>Burkholderiales</taxon>
        <taxon>Alcaligenaceae</taxon>
        <taxon>Pusillimonas</taxon>
    </lineage>
</organism>
<evidence type="ECO:0000256" key="12">
    <source>
        <dbReference type="HAMAP-Rule" id="MF_00454"/>
    </source>
</evidence>
<dbReference type="PANTHER" id="PTHR28259">
    <property type="entry name" value="FLUORIDE EXPORT PROTEIN 1-RELATED"/>
    <property type="match status" value="1"/>
</dbReference>
<comment type="function">
    <text evidence="12">Fluoride-specific ion channel. Important for reducing fluoride concentration in the cell, thus reducing its toxicity.</text>
</comment>
<keyword evidence="6 12" id="KW-0915">Sodium</keyword>
<evidence type="ECO:0000256" key="5">
    <source>
        <dbReference type="ARBA" id="ARBA00022989"/>
    </source>
</evidence>
<feature type="transmembrane region" description="Helical" evidence="12">
    <location>
        <begin position="41"/>
        <end position="59"/>
    </location>
</feature>
<protein>
    <recommendedName>
        <fullName evidence="12">Fluoride-specific ion channel FluC</fullName>
    </recommendedName>
</protein>
<keyword evidence="12" id="KW-0813">Transport</keyword>
<dbReference type="RefSeq" id="WP_185780495.1">
    <property type="nucleotide sequence ID" value="NZ_JACJUU010000013.1"/>
</dbReference>
<evidence type="ECO:0000256" key="1">
    <source>
        <dbReference type="ARBA" id="ARBA00004651"/>
    </source>
</evidence>
<keyword evidence="9 12" id="KW-0407">Ion channel</keyword>
<dbReference type="Pfam" id="PF02537">
    <property type="entry name" value="CRCB"/>
    <property type="match status" value="1"/>
</dbReference>
<keyword evidence="3" id="KW-0997">Cell inner membrane</keyword>
<dbReference type="NCBIfam" id="TIGR00494">
    <property type="entry name" value="crcB"/>
    <property type="match status" value="1"/>
</dbReference>
<keyword evidence="14" id="KW-1185">Reference proteome</keyword>
<dbReference type="GO" id="GO:0140114">
    <property type="term" value="P:cellular detoxification of fluoride"/>
    <property type="evidence" value="ECO:0007669"/>
    <property type="project" value="UniProtKB-UniRule"/>
</dbReference>
<keyword evidence="2 12" id="KW-1003">Cell membrane</keyword>
<keyword evidence="7 12" id="KW-0406">Ion transport</keyword>
<dbReference type="GO" id="GO:0046872">
    <property type="term" value="F:metal ion binding"/>
    <property type="evidence" value="ECO:0007669"/>
    <property type="project" value="UniProtKB-KW"/>
</dbReference>
<reference evidence="13 14" key="1">
    <citation type="submission" date="2020-08" db="EMBL/GenBank/DDBJ databases">
        <title>Paraeoetvoesia sp. YC-7-48 draft genome sequence.</title>
        <authorList>
            <person name="Yao L."/>
        </authorList>
    </citation>
    <scope>NUCLEOTIDE SEQUENCE [LARGE SCALE GENOMIC DNA]</scope>
    <source>
        <strain evidence="14">YC-7-48</strain>
    </source>
</reference>
<evidence type="ECO:0000256" key="4">
    <source>
        <dbReference type="ARBA" id="ARBA00022692"/>
    </source>
</evidence>
<keyword evidence="8 12" id="KW-0472">Membrane</keyword>
<evidence type="ECO:0000256" key="10">
    <source>
        <dbReference type="ARBA" id="ARBA00035120"/>
    </source>
</evidence>
<comment type="activity regulation">
    <text evidence="12">Na(+) is not transported, but it plays an essential structural role and its presence is essential for fluoride channel function.</text>
</comment>
<sequence length="127" mass="13556">MITVTHLLAVGIGAALGAVCRWLLGLWLNHAGAFVPWGTLAANYIGAYAIGVAIALVLQMPSVPDWLRLFLVTGFLGGLTTFSTFSAETFGLLQRGDLWQAFSYVFISLFGALALTALGVYSGQRLF</sequence>
<evidence type="ECO:0000256" key="8">
    <source>
        <dbReference type="ARBA" id="ARBA00023136"/>
    </source>
</evidence>
<evidence type="ECO:0000256" key="6">
    <source>
        <dbReference type="ARBA" id="ARBA00023053"/>
    </source>
</evidence>
<evidence type="ECO:0000256" key="11">
    <source>
        <dbReference type="ARBA" id="ARBA00035585"/>
    </source>
</evidence>
<dbReference type="GO" id="GO:0062054">
    <property type="term" value="F:fluoride channel activity"/>
    <property type="evidence" value="ECO:0007669"/>
    <property type="project" value="UniProtKB-UniRule"/>
</dbReference>
<evidence type="ECO:0000256" key="3">
    <source>
        <dbReference type="ARBA" id="ARBA00022519"/>
    </source>
</evidence>
<dbReference type="HAMAP" id="MF_00454">
    <property type="entry name" value="FluC"/>
    <property type="match status" value="1"/>
</dbReference>
<dbReference type="PANTHER" id="PTHR28259:SF1">
    <property type="entry name" value="FLUORIDE EXPORT PROTEIN 1-RELATED"/>
    <property type="match status" value="1"/>
</dbReference>
<evidence type="ECO:0000313" key="14">
    <source>
        <dbReference type="Proteomes" id="UP000545386"/>
    </source>
</evidence>
<comment type="caution">
    <text evidence="13">The sequence shown here is derived from an EMBL/GenBank/DDBJ whole genome shotgun (WGS) entry which is preliminary data.</text>
</comment>
<comment type="similarity">
    <text evidence="10 12">Belongs to the fluoride channel Fluc/FEX (TC 1.A.43) family.</text>
</comment>
<evidence type="ECO:0000313" key="13">
    <source>
        <dbReference type="EMBL" id="MBC2770832.1"/>
    </source>
</evidence>
<feature type="binding site" evidence="12">
    <location>
        <position position="77"/>
    </location>
    <ligand>
        <name>Na(+)</name>
        <dbReference type="ChEBI" id="CHEBI:29101"/>
        <note>structural</note>
    </ligand>
</feature>
<accession>A0A842HT67</accession>
<name>A0A842HT67_9BURK</name>
<dbReference type="AlphaFoldDB" id="A0A842HT67"/>
<dbReference type="NCBIfam" id="NF010792">
    <property type="entry name" value="PRK14196.1"/>
    <property type="match status" value="1"/>
</dbReference>
<comment type="subcellular location">
    <subcellularLocation>
        <location evidence="1 12">Cell membrane</location>
        <topology evidence="1 12">Multi-pass membrane protein</topology>
    </subcellularLocation>
</comment>
<keyword evidence="12" id="KW-0479">Metal-binding</keyword>
<keyword evidence="5 12" id="KW-1133">Transmembrane helix</keyword>
<proteinExistence type="inferred from homology"/>
<dbReference type="GO" id="GO:0005886">
    <property type="term" value="C:plasma membrane"/>
    <property type="evidence" value="ECO:0007669"/>
    <property type="project" value="UniProtKB-SubCell"/>
</dbReference>
<gene>
    <name evidence="12 13" type="primary">crcB</name>
    <name evidence="12" type="synonym">fluC</name>
    <name evidence="13" type="ORF">GTU67_13025</name>
</gene>
<dbReference type="InterPro" id="IPR003691">
    <property type="entry name" value="FluC"/>
</dbReference>
<evidence type="ECO:0000256" key="2">
    <source>
        <dbReference type="ARBA" id="ARBA00022475"/>
    </source>
</evidence>
<feature type="transmembrane region" description="Helical" evidence="12">
    <location>
        <begin position="98"/>
        <end position="121"/>
    </location>
</feature>